<dbReference type="RefSeq" id="WP_130551162.1">
    <property type="nucleotide sequence ID" value="NZ_SHMC01000003.1"/>
</dbReference>
<proteinExistence type="predicted"/>
<evidence type="ECO:0000313" key="3">
    <source>
        <dbReference type="Proteomes" id="UP000292627"/>
    </source>
</evidence>
<gene>
    <name evidence="2" type="ORF">EA660_08765</name>
</gene>
<dbReference type="AlphaFoldDB" id="A0A4V2HD38"/>
<feature type="chain" id="PRO_5020721567" evidence="1">
    <location>
        <begin position="19"/>
        <end position="117"/>
    </location>
</feature>
<name>A0A4V2HD38_9GAMM</name>
<keyword evidence="1" id="KW-0732">Signal</keyword>
<dbReference type="EMBL" id="SHMC01000003">
    <property type="protein sequence ID" value="TAA25536.1"/>
    <property type="molecule type" value="Genomic_DNA"/>
</dbReference>
<evidence type="ECO:0000313" key="2">
    <source>
        <dbReference type="EMBL" id="TAA25536.1"/>
    </source>
</evidence>
<reference evidence="2 3" key="1">
    <citation type="submission" date="2019-02" db="EMBL/GenBank/DDBJ databases">
        <title>WGS of Pseudoxanthomonas species novum from clinical isolates.</title>
        <authorList>
            <person name="Bernier A.-M."/>
            <person name="Bernard K."/>
            <person name="Vachon A."/>
        </authorList>
    </citation>
    <scope>NUCLEOTIDE SEQUENCE [LARGE SCALE GENOMIC DNA]</scope>
    <source>
        <strain evidence="2 3">NML171200</strain>
    </source>
</reference>
<evidence type="ECO:0000256" key="1">
    <source>
        <dbReference type="SAM" id="SignalP"/>
    </source>
</evidence>
<sequence>MKNSSLFLSIFFLSYSSAASSGDFERAFEAGKVAAQNFEKKLIEEKNKAKLDKENLALANYVYDYKNYSIGLAQSSDSYIVIFSLKRDKHEGPILGGGARYEIDINSLKINNVELYE</sequence>
<comment type="caution">
    <text evidence="2">The sequence shown here is derived from an EMBL/GenBank/DDBJ whole genome shotgun (WGS) entry which is preliminary data.</text>
</comment>
<accession>A0A4V2HD38</accession>
<dbReference type="Proteomes" id="UP000292627">
    <property type="component" value="Unassembled WGS sequence"/>
</dbReference>
<dbReference type="OrthoDB" id="5989877at2"/>
<protein>
    <submittedName>
        <fullName evidence="2">Uncharacterized protein</fullName>
    </submittedName>
</protein>
<organism evidence="2 3">
    <name type="scientific">Pseudoxanthomonas winnipegensis</name>
    <dbReference type="NCBI Taxonomy" id="2480810"/>
    <lineage>
        <taxon>Bacteria</taxon>
        <taxon>Pseudomonadati</taxon>
        <taxon>Pseudomonadota</taxon>
        <taxon>Gammaproteobacteria</taxon>
        <taxon>Lysobacterales</taxon>
        <taxon>Lysobacteraceae</taxon>
        <taxon>Pseudoxanthomonas</taxon>
    </lineage>
</organism>
<feature type="signal peptide" evidence="1">
    <location>
        <begin position="1"/>
        <end position="18"/>
    </location>
</feature>